<name>D2S280_HALTV</name>
<keyword evidence="2" id="KW-0614">Plasmid</keyword>
<evidence type="ECO:0000313" key="3">
    <source>
        <dbReference type="Proteomes" id="UP000001903"/>
    </source>
</evidence>
<geneLocation type="plasmid" evidence="2 3">
    <name>pHTUR02</name>
</geneLocation>
<dbReference type="HOGENOM" id="CLU_1387564_0_0_2"/>
<evidence type="ECO:0000313" key="2">
    <source>
        <dbReference type="EMBL" id="ADB63477.1"/>
    </source>
</evidence>
<feature type="region of interest" description="Disordered" evidence="1">
    <location>
        <begin position="1"/>
        <end position="110"/>
    </location>
</feature>
<accession>D2S280</accession>
<dbReference type="EMBL" id="CP001862">
    <property type="protein sequence ID" value="ADB63477.1"/>
    <property type="molecule type" value="Genomic_DNA"/>
</dbReference>
<evidence type="ECO:0000256" key="1">
    <source>
        <dbReference type="SAM" id="MobiDB-lite"/>
    </source>
</evidence>
<proteinExistence type="predicted"/>
<gene>
    <name evidence="2" type="ordered locus">Htur_4699</name>
</gene>
<feature type="compositionally biased region" description="Basic residues" evidence="1">
    <location>
        <begin position="53"/>
        <end position="69"/>
    </location>
</feature>
<reference evidence="2 3" key="1">
    <citation type="journal article" date="2010" name="Stand. Genomic Sci.">
        <title>Complete genome sequence of Haloterrigena turkmenica type strain (4k).</title>
        <authorList>
            <person name="Saunders E."/>
            <person name="Tindall B.J."/>
            <person name="Fahnrich R."/>
            <person name="Lapidus A."/>
            <person name="Copeland A."/>
            <person name="Del Rio T.G."/>
            <person name="Lucas S."/>
            <person name="Chen F."/>
            <person name="Tice H."/>
            <person name="Cheng J.F."/>
            <person name="Han C."/>
            <person name="Detter J.C."/>
            <person name="Bruce D."/>
            <person name="Goodwin L."/>
            <person name="Chain P."/>
            <person name="Pitluck S."/>
            <person name="Pati A."/>
            <person name="Ivanova N."/>
            <person name="Mavromatis K."/>
            <person name="Chen A."/>
            <person name="Palaniappan K."/>
            <person name="Land M."/>
            <person name="Hauser L."/>
            <person name="Chang Y.J."/>
            <person name="Jeffries C.D."/>
            <person name="Brettin T."/>
            <person name="Rohde M."/>
            <person name="Goker M."/>
            <person name="Bristow J."/>
            <person name="Eisen J.A."/>
            <person name="Markowitz V."/>
            <person name="Hugenholtz P."/>
            <person name="Klenk H.P."/>
            <person name="Kyrpides N.C."/>
        </authorList>
    </citation>
    <scope>NUCLEOTIDE SEQUENCE [LARGE SCALE GENOMIC DNA]</scope>
    <source>
        <strain evidence="3">ATCC 51198 / DSM 5511 / JCM 9101 / NCIMB 13204 / VKM B-1734 / 4k</strain>
    </source>
</reference>
<dbReference type="KEGG" id="htu:Htur_4699"/>
<dbReference type="AlphaFoldDB" id="D2S280"/>
<keyword evidence="3" id="KW-1185">Reference proteome</keyword>
<feature type="compositionally biased region" description="Basic and acidic residues" evidence="1">
    <location>
        <begin position="70"/>
        <end position="87"/>
    </location>
</feature>
<sequence>MGRLPKRQQCAPPPLPLFPPSGTHSIHESPRQTRCPRPGHTTRDTGRLVSTGRNRRPRSRRDRSRRPYARSRDARGDRTRGRRDRTDGTLVPARPPADARGRGNRPLRLRTGTGRVAGKRTENRLRTLLPESLRSSFSRRPASVVNAARHRLGERSIPVIESLSSRAFSPDRSSTYNRVQYHRSTVFRPRCVIGNV</sequence>
<dbReference type="Proteomes" id="UP000001903">
    <property type="component" value="Plasmid pHTUR02"/>
</dbReference>
<organism evidence="2 3">
    <name type="scientific">Haloterrigena turkmenica (strain ATCC 51198 / DSM 5511 / JCM 9101 / NCIMB 13204 / VKM B-1734 / 4k)</name>
    <name type="common">Halococcus turkmenicus</name>
    <dbReference type="NCBI Taxonomy" id="543526"/>
    <lineage>
        <taxon>Archaea</taxon>
        <taxon>Methanobacteriati</taxon>
        <taxon>Methanobacteriota</taxon>
        <taxon>Stenosarchaea group</taxon>
        <taxon>Halobacteria</taxon>
        <taxon>Halobacteriales</taxon>
        <taxon>Natrialbaceae</taxon>
        <taxon>Haloterrigena</taxon>
    </lineage>
</organism>
<protein>
    <submittedName>
        <fullName evidence="2">Uncharacterized protein</fullName>
    </submittedName>
</protein>